<organism evidence="1">
    <name type="scientific">Agrobacterium rosae</name>
    <dbReference type="NCBI Taxonomy" id="1972867"/>
    <lineage>
        <taxon>Bacteria</taxon>
        <taxon>Pseudomonadati</taxon>
        <taxon>Pseudomonadota</taxon>
        <taxon>Alphaproteobacteria</taxon>
        <taxon>Hyphomicrobiales</taxon>
        <taxon>Rhizobiaceae</taxon>
        <taxon>Rhizobium/Agrobacterium group</taxon>
        <taxon>Agrobacterium</taxon>
    </lineage>
</organism>
<name>A0AAW9FQV1_9HYPH</name>
<accession>A0AAW9FQV1</accession>
<proteinExistence type="predicted"/>
<dbReference type="Proteomes" id="UP001277561">
    <property type="component" value="Unassembled WGS sequence"/>
</dbReference>
<evidence type="ECO:0000313" key="3">
    <source>
        <dbReference type="Proteomes" id="UP001277561"/>
    </source>
</evidence>
<dbReference type="RefSeq" id="WP_320188623.1">
    <property type="nucleotide sequence ID" value="NZ_CP192770.1"/>
</dbReference>
<gene>
    <name evidence="1" type="ORF">RMR22_23290</name>
    <name evidence="2" type="ORF">RMS29_24575</name>
</gene>
<evidence type="ECO:0000313" key="2">
    <source>
        <dbReference type="EMBL" id="MDX8332387.1"/>
    </source>
</evidence>
<comment type="caution">
    <text evidence="1">The sequence shown here is derived from an EMBL/GenBank/DDBJ whole genome shotgun (WGS) entry which is preliminary data.</text>
</comment>
<dbReference type="AlphaFoldDB" id="A0AAW9FQV1"/>
<dbReference type="EMBL" id="JAVRAF010000014">
    <property type="protein sequence ID" value="MDX8305178.1"/>
    <property type="molecule type" value="Genomic_DNA"/>
</dbReference>
<dbReference type="EMBL" id="JAVRAD010000017">
    <property type="protein sequence ID" value="MDX8332387.1"/>
    <property type="molecule type" value="Genomic_DNA"/>
</dbReference>
<protein>
    <submittedName>
        <fullName evidence="1">Uncharacterized protein</fullName>
    </submittedName>
</protein>
<sequence length="104" mass="11719">MTEANDVLRYVPLVYMVSPSTGKRVCVALHNGLSAADAHDLAARSMENEFTDTALDVLHELRLIKLIEHAIDWRFMTDQERLEFCTIVPNVYEEPAEDLVSAEG</sequence>
<evidence type="ECO:0000313" key="1">
    <source>
        <dbReference type="EMBL" id="MDX8305178.1"/>
    </source>
</evidence>
<reference evidence="1 3" key="1">
    <citation type="journal article" date="2023" name="Phytobiomes J">
        <title>Deciphering the key players within the bacterial microbiota associated with aerial crown gall tumors on rhododendron: Insights into the gallobiome.</title>
        <authorList>
            <person name="Kuzmanovic N."/>
            <person name="Nesme J."/>
            <person name="Wolf J."/>
            <person name="Neumann-Schaal M."/>
            <person name="Petersen J."/>
            <person name="Fernandez-Gnecco G."/>
            <person name="Sproeer C."/>
            <person name="Bunk B."/>
            <person name="Overmann J."/>
            <person name="Sorensen S.J."/>
            <person name="Idczak E."/>
            <person name="Smalla K."/>
        </authorList>
    </citation>
    <scope>NUCLEOTIDE SEQUENCE</scope>
    <source>
        <strain evidence="1">Rho-11.1</strain>
        <strain evidence="2">Rho-14.1</strain>
        <strain evidence="3">rho-14.1</strain>
    </source>
</reference>
<keyword evidence="3" id="KW-1185">Reference proteome</keyword>